<evidence type="ECO:0000313" key="9">
    <source>
        <dbReference type="EMBL" id="KAH7576717.1"/>
    </source>
</evidence>
<comment type="caution">
    <text evidence="9">The sequence shown here is derived from an EMBL/GenBank/DDBJ whole genome shotgun (WGS) entry which is preliminary data.</text>
</comment>
<keyword evidence="4 8" id="KW-0812">Transmembrane</keyword>
<evidence type="ECO:0000256" key="1">
    <source>
        <dbReference type="ARBA" id="ARBA00004127"/>
    </source>
</evidence>
<dbReference type="InterPro" id="IPR029044">
    <property type="entry name" value="Nucleotide-diphossugar_trans"/>
</dbReference>
<comment type="subcellular location">
    <subcellularLocation>
        <location evidence="1">Endomembrane system</location>
        <topology evidence="1">Multi-pass membrane protein</topology>
    </subcellularLocation>
</comment>
<feature type="transmembrane region" description="Helical" evidence="8">
    <location>
        <begin position="932"/>
        <end position="951"/>
    </location>
</feature>
<dbReference type="Gene3D" id="3.90.550.10">
    <property type="entry name" value="Spore Coat Polysaccharide Biosynthesis Protein SpsA, Chain A"/>
    <property type="match status" value="1"/>
</dbReference>
<evidence type="ECO:0000313" key="10">
    <source>
        <dbReference type="Proteomes" id="UP000827721"/>
    </source>
</evidence>
<evidence type="ECO:0000256" key="7">
    <source>
        <dbReference type="ARBA" id="ARBA00023316"/>
    </source>
</evidence>
<accession>A0ABQ8IKL5</accession>
<feature type="transmembrane region" description="Helical" evidence="8">
    <location>
        <begin position="529"/>
        <end position="552"/>
    </location>
</feature>
<reference evidence="9 10" key="1">
    <citation type="submission" date="2021-02" db="EMBL/GenBank/DDBJ databases">
        <title>Plant Genome Project.</title>
        <authorList>
            <person name="Zhang R.-G."/>
        </authorList>
    </citation>
    <scope>NUCLEOTIDE SEQUENCE [LARGE SCALE GENOMIC DNA]</scope>
    <source>
        <tissue evidence="9">Leaves</tissue>
    </source>
</reference>
<dbReference type="PANTHER" id="PTHR13301">
    <property type="entry name" value="X-BOX TRANSCRIPTION FACTOR-RELATED"/>
    <property type="match status" value="1"/>
</dbReference>
<evidence type="ECO:0000256" key="3">
    <source>
        <dbReference type="ARBA" id="ARBA00022679"/>
    </source>
</evidence>
<keyword evidence="5 8" id="KW-1133">Transmembrane helix</keyword>
<feature type="transmembrane region" description="Helical" evidence="8">
    <location>
        <begin position="558"/>
        <end position="575"/>
    </location>
</feature>
<feature type="transmembrane region" description="Helical" evidence="8">
    <location>
        <begin position="469"/>
        <end position="490"/>
    </location>
</feature>
<keyword evidence="7" id="KW-0961">Cell wall biogenesis/degradation</keyword>
<gene>
    <name evidence="9" type="ORF">JRO89_XS01G0135400</name>
</gene>
<evidence type="ECO:0000256" key="4">
    <source>
        <dbReference type="ARBA" id="ARBA00022692"/>
    </source>
</evidence>
<organism evidence="9 10">
    <name type="scientific">Xanthoceras sorbifolium</name>
    <dbReference type="NCBI Taxonomy" id="99658"/>
    <lineage>
        <taxon>Eukaryota</taxon>
        <taxon>Viridiplantae</taxon>
        <taxon>Streptophyta</taxon>
        <taxon>Embryophyta</taxon>
        <taxon>Tracheophyta</taxon>
        <taxon>Spermatophyta</taxon>
        <taxon>Magnoliopsida</taxon>
        <taxon>eudicotyledons</taxon>
        <taxon>Gunneridae</taxon>
        <taxon>Pentapetalae</taxon>
        <taxon>rosids</taxon>
        <taxon>malvids</taxon>
        <taxon>Sapindales</taxon>
        <taxon>Sapindaceae</taxon>
        <taxon>Xanthoceroideae</taxon>
        <taxon>Xanthoceras</taxon>
    </lineage>
</organism>
<keyword evidence="6 8" id="KW-0472">Membrane</keyword>
<dbReference type="InterPro" id="IPR005150">
    <property type="entry name" value="Cellulose_synth"/>
</dbReference>
<dbReference type="Pfam" id="PF03552">
    <property type="entry name" value="Cellulose_synt"/>
    <property type="match status" value="4"/>
</dbReference>
<keyword evidence="3" id="KW-0808">Transferase</keyword>
<evidence type="ECO:0000256" key="2">
    <source>
        <dbReference type="ARBA" id="ARBA00022676"/>
    </source>
</evidence>
<keyword evidence="2" id="KW-0328">Glycosyltransferase</keyword>
<protein>
    <recommendedName>
        <fullName evidence="11">Cellulose synthase</fullName>
    </recommendedName>
</protein>
<name>A0ABQ8IKL5_9ROSI</name>
<dbReference type="EMBL" id="JAFEMO010000001">
    <property type="protein sequence ID" value="KAH7576717.1"/>
    <property type="molecule type" value="Genomic_DNA"/>
</dbReference>
<proteinExistence type="predicted"/>
<evidence type="ECO:0008006" key="11">
    <source>
        <dbReference type="Google" id="ProtNLM"/>
    </source>
</evidence>
<feature type="transmembrane region" description="Helical" evidence="8">
    <location>
        <begin position="431"/>
        <end position="449"/>
    </location>
</feature>
<evidence type="ECO:0000256" key="6">
    <source>
        <dbReference type="ARBA" id="ARBA00023136"/>
    </source>
</evidence>
<dbReference type="Proteomes" id="UP000827721">
    <property type="component" value="Unassembled WGS sequence"/>
</dbReference>
<evidence type="ECO:0000256" key="5">
    <source>
        <dbReference type="ARBA" id="ARBA00022989"/>
    </source>
</evidence>
<sequence length="1086" mass="120800">MYKLNRVQELPAVDMFVTTADPVLEPPIITVNTVLSLMALDYPANKLACYVSDDGCSPLNFYALVEASKLAKLWVPFCKKYNVKVRAPFKYFSDESVMSSGAHNSWQFHQDWKNMKEEYERLRRNIEDAAKKSAGFGFDLTGEFATRVSGIMTNAPFMLNVDCDMFANNPQIVRHAMCLLLGSKEKDCAFVQCPQLFYNNPNIGLVVSHEVSNVSFSSIGCFHRRKVIYGLWPEDTKNDSGRYYNSVMNGKVDDDEILLKEFGNSMELIKSAAHALKGKIGFSMSPSNSLDAAHQVAGSAYEYGSSWGEKVGWIYGSTAEDILTGLMIHKRGWRSGYCNPNPPAFLGCAPSNSIVAMTQQKRWTTGLLEILFSKNNPISATLAANLQFRQCLAYLFFQFWGLRSIPELCYVALPAYCIITDSNFLSKFHEPGIYIPAAIFVVYNFYTLSEYIRMGFSISSWWNNQSMTRIITMTSWIFGVLNTVLKLLGLSETSFEITKKDLDDHQSSTSIDDYKVDENAGKFIFDESAFFVLGTTVLLVQLAALATSLLGLQSPGGQGSGLAEVLCSVLVVLWFRPFMEGLFRKGKYGIPWSTIYKSAALALLFGTGASSGGHVRDDCGSGAGTANHHYESVLSGEAHNSWQFHQDWKMMKEEDERLRRNIEEAAKKSAAFDLAGEFAVFSNTEPRNHPAVIKEKDCAFAQFPQLYYNYPNNGHVIIHENIVKGIVEIEGPFYEGSGSFHKRKVIYGLRPEDTENDRRVDNDEMLLKEFGNSKELIKSAAHALKGDTNFPKDLSNSLDVAHRVAGSTYELVVYGSAVEDNLIGLMIHTRGWKSAYCNTDPPAFLGCAPSSSIEAMIQQKRWCTGLTEILFSKNNPISCTLAANLQFRQCLAYLFFQFWGLCSIPELCYAALPAYCIITDSNFLPKFQEPGIYIYVAVFVVYNLYTLSEYIRMGFSISSWHNGSAGAAGRLEHGIARVAITRGLSYIPDLCYAALPAYCIITKSIFLRECHTQALRVTRHSTTMVLMQLTGLATCSLGLQPQADQCDHHHHGAGGSGVGVGELMCSVNVVSCFWPFVMGLFGPPNA</sequence>
<feature type="transmembrane region" description="Helical" evidence="8">
    <location>
        <begin position="392"/>
        <end position="419"/>
    </location>
</feature>
<evidence type="ECO:0000256" key="8">
    <source>
        <dbReference type="SAM" id="Phobius"/>
    </source>
</evidence>
<keyword evidence="10" id="KW-1185">Reference proteome</keyword>
<feature type="transmembrane region" description="Helical" evidence="8">
    <location>
        <begin position="891"/>
        <end position="912"/>
    </location>
</feature>